<feature type="transmembrane region" description="Helical" evidence="5">
    <location>
        <begin position="166"/>
        <end position="184"/>
    </location>
</feature>
<feature type="domain" description="ABC-2 type transporter transmembrane" evidence="6">
    <location>
        <begin position="11"/>
        <end position="191"/>
    </location>
</feature>
<dbReference type="STRING" id="585530.HMPREF0183_0517"/>
<evidence type="ECO:0000256" key="2">
    <source>
        <dbReference type="ARBA" id="ARBA00022692"/>
    </source>
</evidence>
<evidence type="ECO:0000256" key="3">
    <source>
        <dbReference type="ARBA" id="ARBA00022989"/>
    </source>
</evidence>
<feature type="transmembrane region" description="Helical" evidence="5">
    <location>
        <begin position="21"/>
        <end position="42"/>
    </location>
</feature>
<dbReference type="AlphaFoldDB" id="D4YKQ7"/>
<reference evidence="7 8" key="1">
    <citation type="submission" date="2010-04" db="EMBL/GenBank/DDBJ databases">
        <authorList>
            <person name="Qin X."/>
            <person name="Bachman B."/>
            <person name="Battles P."/>
            <person name="Bell A."/>
            <person name="Bess C."/>
            <person name="Bickham C."/>
            <person name="Chaboub L."/>
            <person name="Chen D."/>
            <person name="Coyle M."/>
            <person name="Deiros D.R."/>
            <person name="Dinh H."/>
            <person name="Forbes L."/>
            <person name="Fowler G."/>
            <person name="Francisco L."/>
            <person name="Fu Q."/>
            <person name="Gubbala S."/>
            <person name="Hale W."/>
            <person name="Han Y."/>
            <person name="Hemphill L."/>
            <person name="Highlander S.K."/>
            <person name="Hirani K."/>
            <person name="Hogues M."/>
            <person name="Jackson L."/>
            <person name="Jakkamsetti A."/>
            <person name="Javaid M."/>
            <person name="Jiang H."/>
            <person name="Korchina V."/>
            <person name="Kovar C."/>
            <person name="Lara F."/>
            <person name="Lee S."/>
            <person name="Mata R."/>
            <person name="Mathew T."/>
            <person name="Moen C."/>
            <person name="Morales K."/>
            <person name="Munidasa M."/>
            <person name="Nazareth L."/>
            <person name="Ngo R."/>
            <person name="Nguyen L."/>
            <person name="Okwuonu G."/>
            <person name="Ongeri F."/>
            <person name="Patil S."/>
            <person name="Petrosino J."/>
            <person name="Pham C."/>
            <person name="Pham P."/>
            <person name="Pu L.-L."/>
            <person name="Puazo M."/>
            <person name="Raj R."/>
            <person name="Reid J."/>
            <person name="Rouhana J."/>
            <person name="Saada N."/>
            <person name="Shang Y."/>
            <person name="Simmons D."/>
            <person name="Thornton R."/>
            <person name="Warren J."/>
            <person name="Weissenberger G."/>
            <person name="Zhang J."/>
            <person name="Zhang L."/>
            <person name="Zhou C."/>
            <person name="Zhu D."/>
            <person name="Muzny D."/>
            <person name="Worley K."/>
            <person name="Gibbs R."/>
        </authorList>
    </citation>
    <scope>NUCLEOTIDE SEQUENCE [LARGE SCALE GENOMIC DNA]</scope>
    <source>
        <strain evidence="7 8">ATCC 49030</strain>
    </source>
</reference>
<organism evidence="7 8">
    <name type="scientific">Brevibacterium mcbrellneri ATCC 49030</name>
    <dbReference type="NCBI Taxonomy" id="585530"/>
    <lineage>
        <taxon>Bacteria</taxon>
        <taxon>Bacillati</taxon>
        <taxon>Actinomycetota</taxon>
        <taxon>Actinomycetes</taxon>
        <taxon>Micrococcales</taxon>
        <taxon>Brevibacteriaceae</taxon>
        <taxon>Brevibacterium</taxon>
    </lineage>
</organism>
<dbReference type="InterPro" id="IPR013525">
    <property type="entry name" value="ABC2_TM"/>
</dbReference>
<dbReference type="EMBL" id="ADNU01000016">
    <property type="protein sequence ID" value="EFG48260.1"/>
    <property type="molecule type" value="Genomic_DNA"/>
</dbReference>
<feature type="transmembrane region" description="Helical" evidence="5">
    <location>
        <begin position="135"/>
        <end position="160"/>
    </location>
</feature>
<proteinExistence type="predicted"/>
<dbReference type="PANTHER" id="PTHR43229">
    <property type="entry name" value="NODULATION PROTEIN J"/>
    <property type="match status" value="1"/>
</dbReference>
<evidence type="ECO:0000256" key="4">
    <source>
        <dbReference type="ARBA" id="ARBA00023136"/>
    </source>
</evidence>
<gene>
    <name evidence="7" type="ORF">HMPREF0183_0517</name>
</gene>
<dbReference type="Proteomes" id="UP000005714">
    <property type="component" value="Unassembled WGS sequence"/>
</dbReference>
<keyword evidence="2 5" id="KW-0812">Transmembrane</keyword>
<keyword evidence="3 5" id="KW-1133">Transmembrane helix</keyword>
<keyword evidence="4 5" id="KW-0472">Membrane</keyword>
<keyword evidence="8" id="KW-1185">Reference proteome</keyword>
<evidence type="ECO:0000256" key="1">
    <source>
        <dbReference type="ARBA" id="ARBA00004141"/>
    </source>
</evidence>
<dbReference type="PANTHER" id="PTHR43229:SF2">
    <property type="entry name" value="NODULATION PROTEIN J"/>
    <property type="match status" value="1"/>
</dbReference>
<dbReference type="GO" id="GO:0016020">
    <property type="term" value="C:membrane"/>
    <property type="evidence" value="ECO:0007669"/>
    <property type="project" value="UniProtKB-SubCell"/>
</dbReference>
<dbReference type="GO" id="GO:0140359">
    <property type="term" value="F:ABC-type transporter activity"/>
    <property type="evidence" value="ECO:0007669"/>
    <property type="project" value="InterPro"/>
</dbReference>
<name>D4YKQ7_9MICO</name>
<evidence type="ECO:0000256" key="5">
    <source>
        <dbReference type="SAM" id="Phobius"/>
    </source>
</evidence>
<feature type="transmembrane region" description="Helical" evidence="5">
    <location>
        <begin position="107"/>
        <end position="128"/>
    </location>
</feature>
<comment type="subcellular location">
    <subcellularLocation>
        <location evidence="1">Membrane</location>
        <topology evidence="1">Multi-pass membrane protein</topology>
    </subcellularLocation>
</comment>
<dbReference type="RefSeq" id="WP_005882486.1">
    <property type="nucleotide sequence ID" value="NZ_ADNU01000016.1"/>
</dbReference>
<evidence type="ECO:0000313" key="8">
    <source>
        <dbReference type="Proteomes" id="UP000005714"/>
    </source>
</evidence>
<evidence type="ECO:0000259" key="6">
    <source>
        <dbReference type="Pfam" id="PF01061"/>
    </source>
</evidence>
<dbReference type="eggNOG" id="COG0842">
    <property type="taxonomic scope" value="Bacteria"/>
</dbReference>
<feature type="transmembrane region" description="Helical" evidence="5">
    <location>
        <begin position="230"/>
        <end position="252"/>
    </location>
</feature>
<dbReference type="OrthoDB" id="63188at2"/>
<sequence>MSTILNTGYIWIDLKRNLRQYVGLFFAVFLPVFMFVIFGTMADFSSNELGSGRGNVTASIMVNMGAYAAITATTGLAGSAAVELQQGWGRQIGITPFPTAGFITSKVVVALTYSILAVGAVYVTGLFVGTRMDAWVWPATFGLLILGAVTFALYGLAFGLLFRSEAAVSAASGLVVVMMFLGNAFMPLSGILLKVSVFVPVWGITRLAAYPLDQGESFDAATGDVIQYEFWQILLNVVAWSIVFAVLCVIGARRGTGRK</sequence>
<accession>D4YKQ7</accession>
<evidence type="ECO:0000313" key="7">
    <source>
        <dbReference type="EMBL" id="EFG48260.1"/>
    </source>
</evidence>
<dbReference type="InterPro" id="IPR051784">
    <property type="entry name" value="Nod_factor_ABC_transporter"/>
</dbReference>
<protein>
    <submittedName>
        <fullName evidence="7">ABC-2 type transporter</fullName>
    </submittedName>
</protein>
<comment type="caution">
    <text evidence="7">The sequence shown here is derived from an EMBL/GenBank/DDBJ whole genome shotgun (WGS) entry which is preliminary data.</text>
</comment>
<dbReference type="Pfam" id="PF01061">
    <property type="entry name" value="ABC2_membrane"/>
    <property type="match status" value="1"/>
</dbReference>